<evidence type="ECO:0000313" key="2">
    <source>
        <dbReference type="EMBL" id="KAJ3200023.1"/>
    </source>
</evidence>
<organism evidence="2 3">
    <name type="scientific">Clydaea vesicula</name>
    <dbReference type="NCBI Taxonomy" id="447962"/>
    <lineage>
        <taxon>Eukaryota</taxon>
        <taxon>Fungi</taxon>
        <taxon>Fungi incertae sedis</taxon>
        <taxon>Chytridiomycota</taxon>
        <taxon>Chytridiomycota incertae sedis</taxon>
        <taxon>Chytridiomycetes</taxon>
        <taxon>Lobulomycetales</taxon>
        <taxon>Lobulomycetaceae</taxon>
        <taxon>Clydaea</taxon>
    </lineage>
</organism>
<feature type="transmembrane region" description="Helical" evidence="1">
    <location>
        <begin position="215"/>
        <end position="236"/>
    </location>
</feature>
<feature type="transmembrane region" description="Helical" evidence="1">
    <location>
        <begin position="152"/>
        <end position="172"/>
    </location>
</feature>
<keyword evidence="1" id="KW-1133">Transmembrane helix</keyword>
<keyword evidence="1" id="KW-0812">Transmembrane</keyword>
<dbReference type="PANTHER" id="PTHR31787">
    <property type="entry name" value="G-PROTEIN-COUPLED RECEPTOR GPCR FAMILY PROTEIN"/>
    <property type="match status" value="1"/>
</dbReference>
<dbReference type="InterPro" id="IPR050949">
    <property type="entry name" value="GPCR_Fz/Smo-like"/>
</dbReference>
<protein>
    <recommendedName>
        <fullName evidence="4">G-protein coupled receptors family 2 profile 2 domain-containing protein</fullName>
    </recommendedName>
</protein>
<comment type="caution">
    <text evidence="2">The sequence shown here is derived from an EMBL/GenBank/DDBJ whole genome shotgun (WGS) entry which is preliminary data.</text>
</comment>
<dbReference type="EMBL" id="JADGJW010001986">
    <property type="protein sequence ID" value="KAJ3200023.1"/>
    <property type="molecule type" value="Genomic_DNA"/>
</dbReference>
<feature type="transmembrane region" description="Helical" evidence="1">
    <location>
        <begin position="50"/>
        <end position="69"/>
    </location>
</feature>
<dbReference type="Gene3D" id="1.20.1070.10">
    <property type="entry name" value="Rhodopsin 7-helix transmembrane proteins"/>
    <property type="match status" value="1"/>
</dbReference>
<dbReference type="PANTHER" id="PTHR31787:SF3">
    <property type="entry name" value="FRIZZLED AND SMOOTHENED-LIKE PROTEIN H"/>
    <property type="match status" value="1"/>
</dbReference>
<dbReference type="AlphaFoldDB" id="A0AAD5TXB8"/>
<evidence type="ECO:0000313" key="3">
    <source>
        <dbReference type="Proteomes" id="UP001211065"/>
    </source>
</evidence>
<sequence length="247" mass="28083">MIFYSGRSMFDLQGRGNLQCFNKVTTNNQLTSNSCAAQVFKSLWLTSRKWLMHISWPISIGLALAIYFVEGYGFETLSACFVNRKWINLFFYVPLGIFSVATAIMFIWTLVYIVGVQTKISTEKSSLSIETGKSTSKGKIAAKTIKSQWRMIFFILVCMTSFIYFLIFNFVFKTETLTIGAGTVWLQEWLGCVAATTEGGQNVCSSISAKHLPPYAVLIIYDLLIDLLPIWMFIIFGMRLSLYRDWA</sequence>
<accession>A0AAD5TXB8</accession>
<dbReference type="Proteomes" id="UP001211065">
    <property type="component" value="Unassembled WGS sequence"/>
</dbReference>
<keyword evidence="1" id="KW-0472">Membrane</keyword>
<evidence type="ECO:0000256" key="1">
    <source>
        <dbReference type="SAM" id="Phobius"/>
    </source>
</evidence>
<keyword evidence="3" id="KW-1185">Reference proteome</keyword>
<gene>
    <name evidence="2" type="ORF">HK099_002847</name>
</gene>
<reference evidence="2" key="1">
    <citation type="submission" date="2020-05" db="EMBL/GenBank/DDBJ databases">
        <title>Phylogenomic resolution of chytrid fungi.</title>
        <authorList>
            <person name="Stajich J.E."/>
            <person name="Amses K."/>
            <person name="Simmons R."/>
            <person name="Seto K."/>
            <person name="Myers J."/>
            <person name="Bonds A."/>
            <person name="Quandt C.A."/>
            <person name="Barry K."/>
            <person name="Liu P."/>
            <person name="Grigoriev I."/>
            <person name="Longcore J.E."/>
            <person name="James T.Y."/>
        </authorList>
    </citation>
    <scope>NUCLEOTIDE SEQUENCE</scope>
    <source>
        <strain evidence="2">JEL0476</strain>
    </source>
</reference>
<name>A0AAD5TXB8_9FUNG</name>
<feature type="transmembrane region" description="Helical" evidence="1">
    <location>
        <begin position="89"/>
        <end position="114"/>
    </location>
</feature>
<evidence type="ECO:0008006" key="4">
    <source>
        <dbReference type="Google" id="ProtNLM"/>
    </source>
</evidence>
<proteinExistence type="predicted"/>
<feature type="non-terminal residue" evidence="2">
    <location>
        <position position="247"/>
    </location>
</feature>